<dbReference type="EMBL" id="GISG01219075">
    <property type="protein sequence ID" value="MBA4662996.1"/>
    <property type="molecule type" value="Transcribed_RNA"/>
</dbReference>
<organism evidence="2">
    <name type="scientific">Opuntia streptacantha</name>
    <name type="common">Prickly pear cactus</name>
    <name type="synonym">Opuntia cardona</name>
    <dbReference type="NCBI Taxonomy" id="393608"/>
    <lineage>
        <taxon>Eukaryota</taxon>
        <taxon>Viridiplantae</taxon>
        <taxon>Streptophyta</taxon>
        <taxon>Embryophyta</taxon>
        <taxon>Tracheophyta</taxon>
        <taxon>Spermatophyta</taxon>
        <taxon>Magnoliopsida</taxon>
        <taxon>eudicotyledons</taxon>
        <taxon>Gunneridae</taxon>
        <taxon>Pentapetalae</taxon>
        <taxon>Caryophyllales</taxon>
        <taxon>Cactineae</taxon>
        <taxon>Cactaceae</taxon>
        <taxon>Opuntioideae</taxon>
        <taxon>Opuntia</taxon>
    </lineage>
</organism>
<sequence length="111" mass="12356">MQDFHTDIDCDQQQQGISAVFWQPQLGLRSILYSVLLSTLFLAPFPWFQAGFAISSVTVAKPCTLAPPPNSVGGWTQKYPSITHYFPNLPGFYGGNPLLMDCRKCTCIPRT</sequence>
<reference evidence="2" key="1">
    <citation type="journal article" date="2013" name="J. Plant Res.">
        <title>Effect of fungi and light on seed germination of three Opuntia species from semiarid lands of central Mexico.</title>
        <authorList>
            <person name="Delgado-Sanchez P."/>
            <person name="Jimenez-Bremont J.F."/>
            <person name="Guerrero-Gonzalez Mde L."/>
            <person name="Flores J."/>
        </authorList>
    </citation>
    <scope>NUCLEOTIDE SEQUENCE</scope>
    <source>
        <tissue evidence="2">Cladode</tissue>
    </source>
</reference>
<keyword evidence="1" id="KW-0812">Transmembrane</keyword>
<accession>A0A7C9ABD0</accession>
<evidence type="ECO:0000313" key="2">
    <source>
        <dbReference type="EMBL" id="MBA4662996.1"/>
    </source>
</evidence>
<name>A0A7C9ABD0_OPUST</name>
<feature type="transmembrane region" description="Helical" evidence="1">
    <location>
        <begin position="31"/>
        <end position="48"/>
    </location>
</feature>
<keyword evidence="1" id="KW-1133">Transmembrane helix</keyword>
<keyword evidence="1" id="KW-0472">Membrane</keyword>
<evidence type="ECO:0000256" key="1">
    <source>
        <dbReference type="SAM" id="Phobius"/>
    </source>
</evidence>
<protein>
    <submittedName>
        <fullName evidence="2">Uncharacterized protein</fullName>
    </submittedName>
</protein>
<proteinExistence type="predicted"/>
<dbReference type="AlphaFoldDB" id="A0A7C9ABD0"/>
<reference evidence="2" key="2">
    <citation type="submission" date="2020-07" db="EMBL/GenBank/DDBJ databases">
        <authorList>
            <person name="Vera ALvarez R."/>
            <person name="Arias-Moreno D.M."/>
            <person name="Jimenez-Jacinto V."/>
            <person name="Jimenez-Bremont J.F."/>
            <person name="Swaminathan K."/>
            <person name="Moose S.P."/>
            <person name="Guerrero-Gonzalez M.L."/>
            <person name="Marino-Ramirez L."/>
            <person name="Landsman D."/>
            <person name="Rodriguez-Kessler M."/>
            <person name="Delgado-Sanchez P."/>
        </authorList>
    </citation>
    <scope>NUCLEOTIDE SEQUENCE</scope>
    <source>
        <tissue evidence="2">Cladode</tissue>
    </source>
</reference>